<dbReference type="GO" id="GO:0005829">
    <property type="term" value="C:cytosol"/>
    <property type="evidence" value="ECO:0007669"/>
    <property type="project" value="TreeGrafter"/>
</dbReference>
<gene>
    <name evidence="3" type="ORF">K2173_016688</name>
</gene>
<evidence type="ECO:0000313" key="4">
    <source>
        <dbReference type="Proteomes" id="UP001159364"/>
    </source>
</evidence>
<organism evidence="3 4">
    <name type="scientific">Erythroxylum novogranatense</name>
    <dbReference type="NCBI Taxonomy" id="1862640"/>
    <lineage>
        <taxon>Eukaryota</taxon>
        <taxon>Viridiplantae</taxon>
        <taxon>Streptophyta</taxon>
        <taxon>Embryophyta</taxon>
        <taxon>Tracheophyta</taxon>
        <taxon>Spermatophyta</taxon>
        <taxon>Magnoliopsida</taxon>
        <taxon>eudicotyledons</taxon>
        <taxon>Gunneridae</taxon>
        <taxon>Pentapetalae</taxon>
        <taxon>rosids</taxon>
        <taxon>fabids</taxon>
        <taxon>Malpighiales</taxon>
        <taxon>Erythroxylaceae</taxon>
        <taxon>Erythroxylum</taxon>
    </lineage>
</organism>
<dbReference type="AlphaFoldDB" id="A0AAV8SGY2"/>
<dbReference type="GO" id="GO:0046872">
    <property type="term" value="F:metal ion binding"/>
    <property type="evidence" value="ECO:0007669"/>
    <property type="project" value="UniProtKB-KW"/>
</dbReference>
<dbReference type="Pfam" id="PF16187">
    <property type="entry name" value="Peptidase_M16_M"/>
    <property type="match status" value="1"/>
</dbReference>
<reference evidence="3 4" key="1">
    <citation type="submission" date="2021-09" db="EMBL/GenBank/DDBJ databases">
        <title>Genomic insights and catalytic innovation underlie evolution of tropane alkaloids biosynthesis.</title>
        <authorList>
            <person name="Wang Y.-J."/>
            <person name="Tian T."/>
            <person name="Huang J.-P."/>
            <person name="Huang S.-X."/>
        </authorList>
    </citation>
    <scope>NUCLEOTIDE SEQUENCE [LARGE SCALE GENOMIC DNA]</scope>
    <source>
        <strain evidence="3">KIB-2018</strain>
        <tissue evidence="3">Leaf</tissue>
    </source>
</reference>
<sequence length="96" mass="11186">MLLKVRRQKAAVCVVMGRFSDPVEAQGLAHCLVNLLLYPAEHVVYRDCMYRVWDEDLLKGFLDFFTPENMRFDVVSKSFTHSKGICLTFLKRKQKS</sequence>
<dbReference type="InterPro" id="IPR050626">
    <property type="entry name" value="Peptidase_M16"/>
</dbReference>
<evidence type="ECO:0000256" key="1">
    <source>
        <dbReference type="ARBA" id="ARBA00022723"/>
    </source>
</evidence>
<evidence type="ECO:0000313" key="3">
    <source>
        <dbReference type="EMBL" id="KAJ8751472.1"/>
    </source>
</evidence>
<dbReference type="PANTHER" id="PTHR43690">
    <property type="entry name" value="NARDILYSIN"/>
    <property type="match status" value="1"/>
</dbReference>
<proteinExistence type="predicted"/>
<dbReference type="EMBL" id="JAIWQS010000011">
    <property type="protein sequence ID" value="KAJ8751472.1"/>
    <property type="molecule type" value="Genomic_DNA"/>
</dbReference>
<name>A0AAV8SGY2_9ROSI</name>
<dbReference type="SUPFAM" id="SSF63411">
    <property type="entry name" value="LuxS/MPP-like metallohydrolase"/>
    <property type="match status" value="1"/>
</dbReference>
<feature type="domain" description="Peptidase M16 middle/third" evidence="2">
    <location>
        <begin position="29"/>
        <end position="80"/>
    </location>
</feature>
<dbReference type="Gene3D" id="3.30.830.10">
    <property type="entry name" value="Metalloenzyme, LuxS/M16 peptidase-like"/>
    <property type="match status" value="1"/>
</dbReference>
<accession>A0AAV8SGY2</accession>
<comment type="caution">
    <text evidence="3">The sequence shown here is derived from an EMBL/GenBank/DDBJ whole genome shotgun (WGS) entry which is preliminary data.</text>
</comment>
<keyword evidence="4" id="KW-1185">Reference proteome</keyword>
<dbReference type="InterPro" id="IPR011249">
    <property type="entry name" value="Metalloenz_LuxS/M16"/>
</dbReference>
<dbReference type="PANTHER" id="PTHR43690:SF18">
    <property type="entry name" value="INSULIN-DEGRADING ENZYME-RELATED"/>
    <property type="match status" value="1"/>
</dbReference>
<dbReference type="InterPro" id="IPR032632">
    <property type="entry name" value="Peptidase_M16_M"/>
</dbReference>
<evidence type="ECO:0000259" key="2">
    <source>
        <dbReference type="Pfam" id="PF16187"/>
    </source>
</evidence>
<keyword evidence="1" id="KW-0479">Metal-binding</keyword>
<protein>
    <recommendedName>
        <fullName evidence="2">Peptidase M16 middle/third domain-containing protein</fullName>
    </recommendedName>
</protein>
<dbReference type="Proteomes" id="UP001159364">
    <property type="component" value="Linkage Group LG11"/>
</dbReference>